<reference evidence="3 4" key="1">
    <citation type="submission" date="2015-01" db="EMBL/GenBank/DDBJ databases">
        <title>The Genome Sequence of Rhinocladiella mackenzie CBS 650.93.</title>
        <authorList>
            <consortium name="The Broad Institute Genomics Platform"/>
            <person name="Cuomo C."/>
            <person name="de Hoog S."/>
            <person name="Gorbushina A."/>
            <person name="Stielow B."/>
            <person name="Teixiera M."/>
            <person name="Abouelleil A."/>
            <person name="Chapman S.B."/>
            <person name="Priest M."/>
            <person name="Young S.K."/>
            <person name="Wortman J."/>
            <person name="Nusbaum C."/>
            <person name="Birren B."/>
        </authorList>
    </citation>
    <scope>NUCLEOTIDE SEQUENCE [LARGE SCALE GENOMIC DNA]</scope>
    <source>
        <strain evidence="3 4">CBS 650.93</strain>
    </source>
</reference>
<keyword evidence="2" id="KW-0812">Transmembrane</keyword>
<keyword evidence="2" id="KW-1133">Transmembrane helix</keyword>
<sequence length="232" mass="25873">MPRCANSQSPSQANDTPWIGYYSFLIIFFGIVTWFSVSRIEESFPKLPDTPEGENLPSKNPAATEGQNVPSTAPVSPNTKEHSDWAHVDIDQVEKNDASSPSVAPDSGQEISDDQRKSLSAPHRRALMLGSFWQMVQLCLFQLYGGLGARLIVSNRRMGPIVLPVLVINTFVILLSIVHMDRGYKSAVSGRRLAKGEEKDIKSKSDLFDNFEGAVFLSLFVPWIRIFWALLF</sequence>
<dbReference type="Proteomes" id="UP000053617">
    <property type="component" value="Unassembled WGS sequence"/>
</dbReference>
<accession>A0A0D2ITD9</accession>
<name>A0A0D2ITD9_9EURO</name>
<keyword evidence="2" id="KW-0472">Membrane</keyword>
<feature type="transmembrane region" description="Helical" evidence="2">
    <location>
        <begin position="211"/>
        <end position="231"/>
    </location>
</feature>
<dbReference type="HOGENOM" id="CLU_1195435_0_0_1"/>
<dbReference type="RefSeq" id="XP_013276460.1">
    <property type="nucleotide sequence ID" value="XM_013421006.1"/>
</dbReference>
<feature type="compositionally biased region" description="Polar residues" evidence="1">
    <location>
        <begin position="65"/>
        <end position="78"/>
    </location>
</feature>
<feature type="transmembrane region" description="Helical" evidence="2">
    <location>
        <begin position="126"/>
        <end position="147"/>
    </location>
</feature>
<organism evidence="3 4">
    <name type="scientific">Rhinocladiella mackenziei CBS 650.93</name>
    <dbReference type="NCBI Taxonomy" id="1442369"/>
    <lineage>
        <taxon>Eukaryota</taxon>
        <taxon>Fungi</taxon>
        <taxon>Dikarya</taxon>
        <taxon>Ascomycota</taxon>
        <taxon>Pezizomycotina</taxon>
        <taxon>Eurotiomycetes</taxon>
        <taxon>Chaetothyriomycetidae</taxon>
        <taxon>Chaetothyriales</taxon>
        <taxon>Herpotrichiellaceae</taxon>
        <taxon>Rhinocladiella</taxon>
    </lineage>
</organism>
<evidence type="ECO:0000313" key="4">
    <source>
        <dbReference type="Proteomes" id="UP000053617"/>
    </source>
</evidence>
<evidence type="ECO:0000256" key="1">
    <source>
        <dbReference type="SAM" id="MobiDB-lite"/>
    </source>
</evidence>
<evidence type="ECO:0000313" key="3">
    <source>
        <dbReference type="EMBL" id="KIX09324.1"/>
    </source>
</evidence>
<dbReference type="GeneID" id="25288474"/>
<dbReference type="EMBL" id="KN847475">
    <property type="protein sequence ID" value="KIX09324.1"/>
    <property type="molecule type" value="Genomic_DNA"/>
</dbReference>
<proteinExistence type="predicted"/>
<keyword evidence="4" id="KW-1185">Reference proteome</keyword>
<feature type="region of interest" description="Disordered" evidence="1">
    <location>
        <begin position="46"/>
        <end position="81"/>
    </location>
</feature>
<dbReference type="VEuPathDB" id="FungiDB:Z518_00403"/>
<protein>
    <submittedName>
        <fullName evidence="3">Uncharacterized protein</fullName>
    </submittedName>
</protein>
<dbReference type="AlphaFoldDB" id="A0A0D2ITD9"/>
<evidence type="ECO:0000256" key="2">
    <source>
        <dbReference type="SAM" id="Phobius"/>
    </source>
</evidence>
<gene>
    <name evidence="3" type="ORF">Z518_00403</name>
</gene>
<feature type="region of interest" description="Disordered" evidence="1">
    <location>
        <begin position="96"/>
        <end position="117"/>
    </location>
</feature>
<feature type="transmembrane region" description="Helical" evidence="2">
    <location>
        <begin position="159"/>
        <end position="178"/>
    </location>
</feature>
<feature type="transmembrane region" description="Helical" evidence="2">
    <location>
        <begin position="19"/>
        <end position="37"/>
    </location>
</feature>